<organism evidence="5 6">
    <name type="scientific">Corynebacterium massiliense DSM 45435</name>
    <dbReference type="NCBI Taxonomy" id="1121364"/>
    <lineage>
        <taxon>Bacteria</taxon>
        <taxon>Bacillati</taxon>
        <taxon>Actinomycetota</taxon>
        <taxon>Actinomycetes</taxon>
        <taxon>Mycobacteriales</taxon>
        <taxon>Corynebacteriaceae</taxon>
        <taxon>Corynebacterium</taxon>
    </lineage>
</organism>
<feature type="domain" description="C4-type zinc ribbon" evidence="3">
    <location>
        <begin position="203"/>
        <end position="237"/>
    </location>
</feature>
<dbReference type="EMBL" id="CP063189">
    <property type="protein sequence ID" value="WCZ32906.1"/>
    <property type="molecule type" value="Genomic_DNA"/>
</dbReference>
<dbReference type="InterPro" id="IPR056003">
    <property type="entry name" value="CT398_CC_hairpin"/>
</dbReference>
<evidence type="ECO:0000256" key="1">
    <source>
        <dbReference type="SAM" id="Coils"/>
    </source>
</evidence>
<proteinExistence type="predicted"/>
<protein>
    <submittedName>
        <fullName evidence="5">Chromosome partition protein Smc</fullName>
    </submittedName>
</protein>
<dbReference type="Proteomes" id="UP001220064">
    <property type="component" value="Chromosome"/>
</dbReference>
<feature type="region of interest" description="Disordered" evidence="2">
    <location>
        <begin position="71"/>
        <end position="101"/>
    </location>
</feature>
<dbReference type="RefSeq" id="WP_022862377.1">
    <property type="nucleotide sequence ID" value="NZ_ATVG01000001.1"/>
</dbReference>
<name>A0ABY7U936_9CORY</name>
<evidence type="ECO:0000259" key="3">
    <source>
        <dbReference type="Pfam" id="PF02591"/>
    </source>
</evidence>
<evidence type="ECO:0000256" key="2">
    <source>
        <dbReference type="SAM" id="MobiDB-lite"/>
    </source>
</evidence>
<keyword evidence="1" id="KW-0175">Coiled coil</keyword>
<dbReference type="Pfam" id="PF02591">
    <property type="entry name" value="Zn_ribbon_9"/>
    <property type="match status" value="1"/>
</dbReference>
<feature type="region of interest" description="Disordered" evidence="2">
    <location>
        <begin position="17"/>
        <end position="59"/>
    </location>
</feature>
<evidence type="ECO:0000313" key="5">
    <source>
        <dbReference type="EMBL" id="WCZ32906.1"/>
    </source>
</evidence>
<gene>
    <name evidence="5" type="primary">smc2</name>
    <name evidence="5" type="ORF">CMASS_07365</name>
</gene>
<evidence type="ECO:0000259" key="4">
    <source>
        <dbReference type="Pfam" id="PF24481"/>
    </source>
</evidence>
<feature type="domain" description="CT398-like coiled coil hairpin" evidence="4">
    <location>
        <begin position="32"/>
        <end position="192"/>
    </location>
</feature>
<reference evidence="5 6" key="1">
    <citation type="submission" date="2020-10" db="EMBL/GenBank/DDBJ databases">
        <title>Complete genome sequence of Corynebacterium massiliense DSM 45435, type strain of Corynebacterium massiliense.</title>
        <authorList>
            <person name="Busche T."/>
            <person name="Kalinowski J."/>
            <person name="Ruckert C."/>
        </authorList>
    </citation>
    <scope>NUCLEOTIDE SEQUENCE [LARGE SCALE GENOMIC DNA]</scope>
    <source>
        <strain evidence="5 6">DSM 45435</strain>
    </source>
</reference>
<keyword evidence="6" id="KW-1185">Reference proteome</keyword>
<sequence length="242" mass="26757">MKLDVSLQPQLLELANLERAADHSGSVEPAPTPEQDELDKAQARHSRLQSAAASAQMAVDDMEREILRIQADERKLRRRERDDKRQLSAETDPERRRDLEHDRYAAKSRIADLLSELKEAHNEIHALRNNVDVHGAKLDESERKLDAARRAADAAAEAESNKPDPAVRISELRAALPDDVLAEYETQRTENGVGVAEFKAAKTCGGCFIVLPPADRSAVRNAAANELPQCPDCGSYLVRPAS</sequence>
<evidence type="ECO:0000313" key="6">
    <source>
        <dbReference type="Proteomes" id="UP001220064"/>
    </source>
</evidence>
<feature type="coiled-coil region" evidence="1">
    <location>
        <begin position="110"/>
        <end position="158"/>
    </location>
</feature>
<dbReference type="InterPro" id="IPR003743">
    <property type="entry name" value="Zf-RING_7"/>
</dbReference>
<dbReference type="Gene3D" id="1.10.287.1490">
    <property type="match status" value="1"/>
</dbReference>
<dbReference type="Pfam" id="PF24481">
    <property type="entry name" value="CT398_CC"/>
    <property type="match status" value="1"/>
</dbReference>
<accession>A0ABY7U936</accession>